<dbReference type="GO" id="GO:0015031">
    <property type="term" value="P:protein transport"/>
    <property type="evidence" value="ECO:0007669"/>
    <property type="project" value="UniProtKB-KW"/>
</dbReference>
<dbReference type="OrthoDB" id="9986677at2759"/>
<feature type="transmembrane region" description="Helical" evidence="10">
    <location>
        <begin position="848"/>
        <end position="867"/>
    </location>
</feature>
<feature type="transmembrane region" description="Helical" evidence="10">
    <location>
        <begin position="431"/>
        <end position="452"/>
    </location>
</feature>
<dbReference type="GO" id="GO:0016020">
    <property type="term" value="C:membrane"/>
    <property type="evidence" value="ECO:0007669"/>
    <property type="project" value="UniProtKB-SubCell"/>
</dbReference>
<keyword evidence="4 10" id="KW-0812">Transmembrane</keyword>
<keyword evidence="3" id="KW-0813">Transport</keyword>
<dbReference type="NCBIfam" id="TIGR00728">
    <property type="entry name" value="OPT_sfam"/>
    <property type="match status" value="1"/>
</dbReference>
<feature type="transmembrane region" description="Helical" evidence="10">
    <location>
        <begin position="251"/>
        <end position="271"/>
    </location>
</feature>
<name>A0A0F4YDW9_RASE3</name>
<dbReference type="EMBL" id="LASV01000787">
    <property type="protein sequence ID" value="KKA16330.1"/>
    <property type="molecule type" value="Genomic_DNA"/>
</dbReference>
<protein>
    <submittedName>
        <fullName evidence="11">Small oligopeptide transporter, OPT family protein</fullName>
    </submittedName>
</protein>
<evidence type="ECO:0000256" key="8">
    <source>
        <dbReference type="ARBA" id="ARBA00023136"/>
    </source>
</evidence>
<dbReference type="PANTHER" id="PTHR22601">
    <property type="entry name" value="ISP4 LIKE PROTEIN"/>
    <property type="match status" value="1"/>
</dbReference>
<feature type="transmembrane region" description="Helical" evidence="10">
    <location>
        <begin position="633"/>
        <end position="653"/>
    </location>
</feature>
<evidence type="ECO:0000256" key="10">
    <source>
        <dbReference type="SAM" id="Phobius"/>
    </source>
</evidence>
<keyword evidence="12" id="KW-1185">Reference proteome</keyword>
<dbReference type="InterPro" id="IPR004648">
    <property type="entry name" value="Oligpept_transpt"/>
</dbReference>
<evidence type="ECO:0000256" key="9">
    <source>
        <dbReference type="SAM" id="MobiDB-lite"/>
    </source>
</evidence>
<feature type="transmembrane region" description="Helical" evidence="10">
    <location>
        <begin position="574"/>
        <end position="599"/>
    </location>
</feature>
<evidence type="ECO:0000313" key="11">
    <source>
        <dbReference type="EMBL" id="KKA16330.1"/>
    </source>
</evidence>
<evidence type="ECO:0000256" key="4">
    <source>
        <dbReference type="ARBA" id="ARBA00022692"/>
    </source>
</evidence>
<evidence type="ECO:0000256" key="5">
    <source>
        <dbReference type="ARBA" id="ARBA00022856"/>
    </source>
</evidence>
<feature type="region of interest" description="Disordered" evidence="9">
    <location>
        <begin position="158"/>
        <end position="201"/>
    </location>
</feature>
<feature type="compositionally biased region" description="Polar residues" evidence="9">
    <location>
        <begin position="166"/>
        <end position="179"/>
    </location>
</feature>
<evidence type="ECO:0000256" key="2">
    <source>
        <dbReference type="ARBA" id="ARBA00008807"/>
    </source>
</evidence>
<feature type="transmembrane region" description="Helical" evidence="10">
    <location>
        <begin position="751"/>
        <end position="770"/>
    </location>
</feature>
<dbReference type="Proteomes" id="UP000053958">
    <property type="component" value="Unassembled WGS sequence"/>
</dbReference>
<comment type="subcellular location">
    <subcellularLocation>
        <location evidence="1">Membrane</location>
        <topology evidence="1">Multi-pass membrane protein</topology>
    </subcellularLocation>
</comment>
<evidence type="ECO:0000256" key="6">
    <source>
        <dbReference type="ARBA" id="ARBA00022927"/>
    </source>
</evidence>
<dbReference type="AlphaFoldDB" id="A0A0F4YDW9"/>
<dbReference type="InterPro" id="IPR004813">
    <property type="entry name" value="OPT"/>
</dbReference>
<accession>A0A0F4YDW9</accession>
<feature type="transmembrane region" description="Helical" evidence="10">
    <location>
        <begin position="472"/>
        <end position="491"/>
    </location>
</feature>
<proteinExistence type="inferred from homology"/>
<dbReference type="RefSeq" id="XP_013322942.1">
    <property type="nucleotide sequence ID" value="XM_013467488.1"/>
</dbReference>
<evidence type="ECO:0000256" key="3">
    <source>
        <dbReference type="ARBA" id="ARBA00022448"/>
    </source>
</evidence>
<keyword evidence="8 10" id="KW-0472">Membrane</keyword>
<keyword evidence="5" id="KW-0571">Peptide transport</keyword>
<organism evidence="11 12">
    <name type="scientific">Rasamsonia emersonii (strain ATCC 16479 / CBS 393.64 / IMI 116815)</name>
    <dbReference type="NCBI Taxonomy" id="1408163"/>
    <lineage>
        <taxon>Eukaryota</taxon>
        <taxon>Fungi</taxon>
        <taxon>Dikarya</taxon>
        <taxon>Ascomycota</taxon>
        <taxon>Pezizomycotina</taxon>
        <taxon>Eurotiomycetes</taxon>
        <taxon>Eurotiomycetidae</taxon>
        <taxon>Eurotiales</taxon>
        <taxon>Trichocomaceae</taxon>
        <taxon>Rasamsonia</taxon>
    </lineage>
</organism>
<sequence>MTSSNPTSAIRKWWYQYIQVSIDNVCLLGVHASMQFGANTGQRCSRESKLWRWKCWHTPANLLGNTINYNSLLVLNCHTLVEKVGVEINPGYAIPATPTSHHTVSFFHGALDICICLTVPEIGFGEFLILKSIPAWSWTMWKSRTTLGNVVSGAKLTADGGHSPDSLKSSVVSEKQTASKGREDVQEIQPSNRWDPNLSSENEDILVGPSQASEEEAKIEVNTSLSSENSPYETVQAAVRNTDGDEVANTVRAWILGMFFVTIASGLNMYLSMSHWSDDPQESSNSHFVRRNSITGVSNRLLLGKSGSQAGVQHIWNSNGALTLLMANVSISYAYSTDALIALKAKLTLHSKQSAHWNWSSRLVSSLLGLVSIVSGFHDESATSLLTFVDRPSAMIWPSQFSNTSLLYALHDRSASDSSQTNGWRISRFRYFLYVALGSFAYYWIPGVLWQGLSIFSFITWIKPNSIVLNQLFGGFTGLSLLPIIFDWTYISNYLNDPLLAPVHALVNTMIGLIVFVIIPAIGIVYSGALWSDYLPVNTSTTYDNTQKTYNVSRILGPNFTFDLEKYKKYSPMFLAPTFALNYGLGFAALMASIVHVSLSHGKEVWNRWKNGKNDAPDIHMKLMLKYRECPQWWYGALFVISMALGLSAVLGYPSQLPWWGFFVSIIIALIFIGCTSELSEKRRLDRIQIPTCMILAITNITLCLQHYRTGASVSFLCYSTQTVVRLTDNPSQTYTGDMKLAHYMKIPPRTVFSCQLVATIWAAFVQIAVMNWTLDHINQVCTPCHRSESHAWFRLDIWTFSMVLARRSRTASHFLHLGTNVPQVSYTNVERSSHAGSHELAATLFRATPLNFAAWVIVGLIFNYWIRRRWSGWWHQYNYLTAAGLDSGLILSTIVIFLAITLPNVTVPQWLGNTAQFATAVSIRSYREVLMSSFADTVKR</sequence>
<comment type="similarity">
    <text evidence="2">Belongs to the oligopeptide OPT transporter family.</text>
</comment>
<feature type="transmembrane region" description="Helical" evidence="10">
    <location>
        <begin position="659"/>
        <end position="679"/>
    </location>
</feature>
<dbReference type="GO" id="GO:0035673">
    <property type="term" value="F:oligopeptide transmembrane transporter activity"/>
    <property type="evidence" value="ECO:0007669"/>
    <property type="project" value="InterPro"/>
</dbReference>
<feature type="compositionally biased region" description="Polar residues" evidence="9">
    <location>
        <begin position="188"/>
        <end position="200"/>
    </location>
</feature>
<gene>
    <name evidence="11" type="ORF">T310_10064</name>
</gene>
<comment type="caution">
    <text evidence="11">The sequence shown here is derived from an EMBL/GenBank/DDBJ whole genome shotgun (WGS) entry which is preliminary data.</text>
</comment>
<keyword evidence="7 10" id="KW-1133">Transmembrane helix</keyword>
<dbReference type="Pfam" id="PF03169">
    <property type="entry name" value="OPT"/>
    <property type="match status" value="1"/>
</dbReference>
<evidence type="ECO:0000256" key="7">
    <source>
        <dbReference type="ARBA" id="ARBA00022989"/>
    </source>
</evidence>
<dbReference type="GeneID" id="25313125"/>
<evidence type="ECO:0000313" key="12">
    <source>
        <dbReference type="Proteomes" id="UP000053958"/>
    </source>
</evidence>
<keyword evidence="6" id="KW-0653">Protein transport</keyword>
<evidence type="ECO:0000256" key="1">
    <source>
        <dbReference type="ARBA" id="ARBA00004141"/>
    </source>
</evidence>
<feature type="transmembrane region" description="Helical" evidence="10">
    <location>
        <begin position="879"/>
        <end position="901"/>
    </location>
</feature>
<feature type="transmembrane region" description="Helical" evidence="10">
    <location>
        <begin position="503"/>
        <end position="526"/>
    </location>
</feature>
<reference evidence="11 12" key="1">
    <citation type="submission" date="2015-04" db="EMBL/GenBank/DDBJ databases">
        <authorList>
            <person name="Heijne W.H."/>
            <person name="Fedorova N.D."/>
            <person name="Nierman W.C."/>
            <person name="Vollebregt A.W."/>
            <person name="Zhao Z."/>
            <person name="Wu L."/>
            <person name="Kumar M."/>
            <person name="Stam H."/>
            <person name="van den Berg M.A."/>
            <person name="Pel H.J."/>
        </authorList>
    </citation>
    <scope>NUCLEOTIDE SEQUENCE [LARGE SCALE GENOMIC DNA]</scope>
    <source>
        <strain evidence="11 12">CBS 393.64</strain>
    </source>
</reference>